<dbReference type="InterPro" id="IPR036890">
    <property type="entry name" value="HATPase_C_sf"/>
</dbReference>
<keyword evidence="4" id="KW-1185">Reference proteome</keyword>
<gene>
    <name evidence="3" type="ORF">GCM10009668_15730</name>
</gene>
<evidence type="ECO:0000313" key="4">
    <source>
        <dbReference type="Proteomes" id="UP001501581"/>
    </source>
</evidence>
<dbReference type="Gene3D" id="3.30.565.10">
    <property type="entry name" value="Histidine kinase-like ATPase, C-terminal domain"/>
    <property type="match status" value="1"/>
</dbReference>
<protein>
    <recommendedName>
        <fullName evidence="2">Histidine kinase/HSP90-like ATPase domain-containing protein</fullName>
    </recommendedName>
</protein>
<dbReference type="CDD" id="cd16936">
    <property type="entry name" value="HATPase_RsbW-like"/>
    <property type="match status" value="1"/>
</dbReference>
<dbReference type="Pfam" id="PF13581">
    <property type="entry name" value="HATPase_c_2"/>
    <property type="match status" value="1"/>
</dbReference>
<dbReference type="Proteomes" id="UP001501581">
    <property type="component" value="Unassembled WGS sequence"/>
</dbReference>
<dbReference type="InterPro" id="IPR050267">
    <property type="entry name" value="Anti-sigma-factor_SerPK"/>
</dbReference>
<evidence type="ECO:0000259" key="2">
    <source>
        <dbReference type="Pfam" id="PF13581"/>
    </source>
</evidence>
<dbReference type="InterPro" id="IPR003594">
    <property type="entry name" value="HATPase_dom"/>
</dbReference>
<keyword evidence="1" id="KW-0808">Transferase</keyword>
<accession>A0ABN1TSR7</accession>
<reference evidence="3 4" key="1">
    <citation type="journal article" date="2019" name="Int. J. Syst. Evol. Microbiol.">
        <title>The Global Catalogue of Microorganisms (GCM) 10K type strain sequencing project: providing services to taxonomists for standard genome sequencing and annotation.</title>
        <authorList>
            <consortium name="The Broad Institute Genomics Platform"/>
            <consortium name="The Broad Institute Genome Sequencing Center for Infectious Disease"/>
            <person name="Wu L."/>
            <person name="Ma J."/>
        </authorList>
    </citation>
    <scope>NUCLEOTIDE SEQUENCE [LARGE SCALE GENOMIC DNA]</scope>
    <source>
        <strain evidence="3 4">JCM 13008</strain>
    </source>
</reference>
<organism evidence="3 4">
    <name type="scientific">Nocardioides dubius</name>
    <dbReference type="NCBI Taxonomy" id="317019"/>
    <lineage>
        <taxon>Bacteria</taxon>
        <taxon>Bacillati</taxon>
        <taxon>Actinomycetota</taxon>
        <taxon>Actinomycetes</taxon>
        <taxon>Propionibacteriales</taxon>
        <taxon>Nocardioidaceae</taxon>
        <taxon>Nocardioides</taxon>
    </lineage>
</organism>
<proteinExistence type="predicted"/>
<keyword evidence="1" id="KW-0723">Serine/threonine-protein kinase</keyword>
<dbReference type="EMBL" id="BAAALG010000006">
    <property type="protein sequence ID" value="GAA1099012.1"/>
    <property type="molecule type" value="Genomic_DNA"/>
</dbReference>
<dbReference type="PANTHER" id="PTHR35526:SF3">
    <property type="entry name" value="ANTI-SIGMA-F FACTOR RSBW"/>
    <property type="match status" value="1"/>
</dbReference>
<evidence type="ECO:0000313" key="3">
    <source>
        <dbReference type="EMBL" id="GAA1099012.1"/>
    </source>
</evidence>
<dbReference type="PANTHER" id="PTHR35526">
    <property type="entry name" value="ANTI-SIGMA-F FACTOR RSBW-RELATED"/>
    <property type="match status" value="1"/>
</dbReference>
<dbReference type="RefSeq" id="WP_343993087.1">
    <property type="nucleotide sequence ID" value="NZ_BAAALG010000006.1"/>
</dbReference>
<comment type="caution">
    <text evidence="3">The sequence shown here is derived from an EMBL/GenBank/DDBJ whole genome shotgun (WGS) entry which is preliminary data.</text>
</comment>
<keyword evidence="1" id="KW-0418">Kinase</keyword>
<evidence type="ECO:0000256" key="1">
    <source>
        <dbReference type="ARBA" id="ARBA00022527"/>
    </source>
</evidence>
<name>A0ABN1TSR7_9ACTN</name>
<sequence>MPLTKPTLTLEPNPRSVQDARRWVSQACQELGREDLIECAEIGVSELVTNALLHAEPPIGLRIRGTRLHPRIEVSDGSAKPPVPNPRMGDDDELLSTIGRGLGMVAMCSSAWGAYLQRDGKTVWFEPATTLAEDPSVFGEVYEASALQHPKVAPGDGHQVHLLGLPVGRFAAWARHFRDLSRELRLLALAHAAAYPTARVLSDLFGTFGEEWSKARGLELLDGATEDDPRVLDLTVSISASAPAMMSRMIDVLELADAFCRNERMLTLATTADQAALQRWLFTELVRQPAGDLPTSCPRSPVANQPGHH</sequence>
<feature type="domain" description="Histidine kinase/HSP90-like ATPase" evidence="2">
    <location>
        <begin position="11"/>
        <end position="124"/>
    </location>
</feature>